<reference evidence="2 3" key="1">
    <citation type="submission" date="2016-10" db="EMBL/GenBank/DDBJ databases">
        <authorList>
            <person name="de Groot N.N."/>
        </authorList>
    </citation>
    <scope>NUCLEOTIDE SEQUENCE [LARGE SCALE GENOMIC DNA]</scope>
    <source>
        <strain evidence="2 3">DSM 12271</strain>
    </source>
</reference>
<organism evidence="2 3">
    <name type="scientific">Clostridium frigidicarnis</name>
    <dbReference type="NCBI Taxonomy" id="84698"/>
    <lineage>
        <taxon>Bacteria</taxon>
        <taxon>Bacillati</taxon>
        <taxon>Bacillota</taxon>
        <taxon>Clostridia</taxon>
        <taxon>Eubacteriales</taxon>
        <taxon>Clostridiaceae</taxon>
        <taxon>Clostridium</taxon>
    </lineage>
</organism>
<keyword evidence="1" id="KW-0812">Transmembrane</keyword>
<gene>
    <name evidence="2" type="ORF">SAMN04488528_10773</name>
</gene>
<keyword evidence="1" id="KW-1133">Transmembrane helix</keyword>
<evidence type="ECO:0000313" key="2">
    <source>
        <dbReference type="EMBL" id="SFB46572.1"/>
    </source>
</evidence>
<dbReference type="Pfam" id="PF13630">
    <property type="entry name" value="SdpI"/>
    <property type="match status" value="1"/>
</dbReference>
<evidence type="ECO:0000313" key="3">
    <source>
        <dbReference type="Proteomes" id="UP000198619"/>
    </source>
</evidence>
<accession>A0A1I1B9V1</accession>
<feature type="transmembrane region" description="Helical" evidence="1">
    <location>
        <begin position="85"/>
        <end position="105"/>
    </location>
</feature>
<name>A0A1I1B9V1_9CLOT</name>
<keyword evidence="1" id="KW-0472">Membrane</keyword>
<dbReference type="AlphaFoldDB" id="A0A1I1B9V1"/>
<sequence length="123" mass="14264">MTIIAYYLIGIFLVVSGVLFKLYPPKEINRSLGYRTPFAMKNKETWNEGNRFFGSTLIITGILCTIVYSVFHYIHKYKPNLSRGLPGLCCLIIIIGSMIFTEVHLRRMFDKDGNRKGKFQYKN</sequence>
<dbReference type="InterPro" id="IPR025962">
    <property type="entry name" value="SdpI/YhfL"/>
</dbReference>
<proteinExistence type="predicted"/>
<feature type="transmembrane region" description="Helical" evidence="1">
    <location>
        <begin position="6"/>
        <end position="23"/>
    </location>
</feature>
<dbReference type="RefSeq" id="WP_177199516.1">
    <property type="nucleotide sequence ID" value="NZ_FOKI01000077.1"/>
</dbReference>
<evidence type="ECO:0000256" key="1">
    <source>
        <dbReference type="SAM" id="Phobius"/>
    </source>
</evidence>
<dbReference type="Proteomes" id="UP000198619">
    <property type="component" value="Unassembled WGS sequence"/>
</dbReference>
<protein>
    <submittedName>
        <fullName evidence="2">SdpI/YhfL protein family protein</fullName>
    </submittedName>
</protein>
<feature type="transmembrane region" description="Helical" evidence="1">
    <location>
        <begin position="52"/>
        <end position="73"/>
    </location>
</feature>
<keyword evidence="3" id="KW-1185">Reference proteome</keyword>
<dbReference type="EMBL" id="FOKI01000077">
    <property type="protein sequence ID" value="SFB46572.1"/>
    <property type="molecule type" value="Genomic_DNA"/>
</dbReference>